<dbReference type="Proteomes" id="UP000011724">
    <property type="component" value="Chromosome"/>
</dbReference>
<dbReference type="PANTHER" id="PTHR21363:SF0">
    <property type="entry name" value="PREPHENATE DEHYDROGENASE [NADP(+)]"/>
    <property type="match status" value="1"/>
</dbReference>
<dbReference type="InterPro" id="IPR046826">
    <property type="entry name" value="PDH_N"/>
</dbReference>
<proteinExistence type="predicted"/>
<dbReference type="PANTHER" id="PTHR21363">
    <property type="entry name" value="PREPHENATE DEHYDROGENASE"/>
    <property type="match status" value="1"/>
</dbReference>
<dbReference type="InterPro" id="IPR008927">
    <property type="entry name" value="6-PGluconate_DH-like_C_sf"/>
</dbReference>
<keyword evidence="1 3" id="KW-0560">Oxidoreductase</keyword>
<dbReference type="EC" id="1.3.1.12" evidence="3"/>
<dbReference type="Pfam" id="PF02153">
    <property type="entry name" value="PDH_N"/>
    <property type="match status" value="1"/>
</dbReference>
<organism evidence="3 4">
    <name type="scientific">Pseudodesulfovibrio piezophilus (strain DSM 21447 / JCM 15486 / C1TLV30)</name>
    <name type="common">Desulfovibrio piezophilus</name>
    <dbReference type="NCBI Taxonomy" id="1322246"/>
    <lineage>
        <taxon>Bacteria</taxon>
        <taxon>Pseudomonadati</taxon>
        <taxon>Thermodesulfobacteriota</taxon>
        <taxon>Desulfovibrionia</taxon>
        <taxon>Desulfovibrionales</taxon>
        <taxon>Desulfovibrionaceae</taxon>
    </lineage>
</organism>
<dbReference type="InterPro" id="IPR050812">
    <property type="entry name" value="Preph/Arog_dehydrog"/>
</dbReference>
<dbReference type="OrthoDB" id="9800497at2"/>
<dbReference type="PATRIC" id="fig|879567.3.peg.1501"/>
<dbReference type="EMBL" id="FO203427">
    <property type="protein sequence ID" value="CCH48675.1"/>
    <property type="molecule type" value="Genomic_DNA"/>
</dbReference>
<name>M1WLY6_PSEP2</name>
<evidence type="ECO:0000313" key="3">
    <source>
        <dbReference type="EMBL" id="CCH48675.1"/>
    </source>
</evidence>
<dbReference type="STRING" id="1322246.BN4_11440"/>
<reference evidence="3 4" key="1">
    <citation type="journal article" date="2013" name="PLoS ONE">
        <title>The first genomic and proteomic characterization of a deep-sea sulfate reducer: insights into the piezophilic lifestyle of Desulfovibrio piezophilus.</title>
        <authorList>
            <person name="Pradel N."/>
            <person name="Ji B."/>
            <person name="Gimenez G."/>
            <person name="Talla E."/>
            <person name="Lenoble P."/>
            <person name="Garel M."/>
            <person name="Tamburini C."/>
            <person name="Fourquet P."/>
            <person name="Lebrun R."/>
            <person name="Bertin P."/>
            <person name="Denis Y."/>
            <person name="Pophillat M."/>
            <person name="Barbe V."/>
            <person name="Ollivier B."/>
            <person name="Dolla A."/>
        </authorList>
    </citation>
    <scope>NUCLEOTIDE SEQUENCE [LARGE SCALE GENOMIC DNA]</scope>
    <source>
        <strain evidence="4">DSM 10523 / SB164P1</strain>
    </source>
</reference>
<dbReference type="HOGENOM" id="CLU_036672_1_1_7"/>
<dbReference type="GO" id="GO:0070403">
    <property type="term" value="F:NAD+ binding"/>
    <property type="evidence" value="ECO:0007669"/>
    <property type="project" value="InterPro"/>
</dbReference>
<reference evidence="4" key="2">
    <citation type="journal article" date="2013" name="Stand. Genomic Sci.">
        <title>Complete genome sequence of Desulfocapsa sulfexigens, a marine deltaproteobacterium specialized in disproportionating inorganic sulfur compounds.</title>
        <authorList>
            <person name="Finster K.W."/>
            <person name="Kjeldsen K.U."/>
            <person name="Kube M."/>
            <person name="Reinhardt R."/>
            <person name="Mussmann M."/>
            <person name="Amann R."/>
            <person name="Schreiber L."/>
        </authorList>
    </citation>
    <scope>NUCLEOTIDE SEQUENCE [LARGE SCALE GENOMIC DNA]</scope>
    <source>
        <strain evidence="4">DSM 10523 / SB164P1</strain>
    </source>
</reference>
<evidence type="ECO:0000259" key="2">
    <source>
        <dbReference type="PROSITE" id="PS51176"/>
    </source>
</evidence>
<gene>
    <name evidence="3" type="primary">tyrA</name>
    <name evidence="3" type="ordered locus">BN4_11440</name>
</gene>
<dbReference type="SUPFAM" id="SSF48179">
    <property type="entry name" value="6-phosphogluconate dehydrogenase C-terminal domain-like"/>
    <property type="match status" value="1"/>
</dbReference>
<dbReference type="InterPro" id="IPR003099">
    <property type="entry name" value="Prephen_DH"/>
</dbReference>
<dbReference type="AlphaFoldDB" id="M1WLY6"/>
<dbReference type="RefSeq" id="WP_015414721.1">
    <property type="nucleotide sequence ID" value="NC_020409.1"/>
</dbReference>
<dbReference type="eggNOG" id="COG0287">
    <property type="taxonomic scope" value="Bacteria"/>
</dbReference>
<accession>M1WLY6</accession>
<feature type="domain" description="Prephenate/arogenate dehydrogenase" evidence="2">
    <location>
        <begin position="7"/>
        <end position="257"/>
    </location>
</feature>
<evidence type="ECO:0000313" key="4">
    <source>
        <dbReference type="Proteomes" id="UP000011724"/>
    </source>
</evidence>
<dbReference type="Gene3D" id="3.40.50.720">
    <property type="entry name" value="NAD(P)-binding Rossmann-like Domain"/>
    <property type="match status" value="1"/>
</dbReference>
<dbReference type="GO" id="GO:0006571">
    <property type="term" value="P:tyrosine biosynthetic process"/>
    <property type="evidence" value="ECO:0007669"/>
    <property type="project" value="InterPro"/>
</dbReference>
<dbReference type="BioCyc" id="DPIE1322246:BN4_RS07230-MONOMER"/>
<dbReference type="Gene3D" id="1.10.3660.10">
    <property type="entry name" value="6-phosphogluconate dehydrogenase C-terminal like domain"/>
    <property type="match status" value="1"/>
</dbReference>
<protein>
    <submittedName>
        <fullName evidence="3">Prephenate dehydrogenase</fullName>
        <ecNumber evidence="3">1.3.1.12</ecNumber>
    </submittedName>
</protein>
<dbReference type="SUPFAM" id="SSF51735">
    <property type="entry name" value="NAD(P)-binding Rossmann-fold domains"/>
    <property type="match status" value="1"/>
</dbReference>
<evidence type="ECO:0000256" key="1">
    <source>
        <dbReference type="ARBA" id="ARBA00023002"/>
    </source>
</evidence>
<dbReference type="KEGG" id="dpi:BN4_11440"/>
<keyword evidence="4" id="KW-1185">Reference proteome</keyword>
<dbReference type="GO" id="GO:0008977">
    <property type="term" value="F:prephenate dehydrogenase (NAD+) activity"/>
    <property type="evidence" value="ECO:0007669"/>
    <property type="project" value="UniProtKB-EC"/>
</dbReference>
<dbReference type="PROSITE" id="PS51176">
    <property type="entry name" value="PDH_ADH"/>
    <property type="match status" value="1"/>
</dbReference>
<dbReference type="GO" id="GO:0004665">
    <property type="term" value="F:prephenate dehydrogenase (NADP+) activity"/>
    <property type="evidence" value="ECO:0007669"/>
    <property type="project" value="InterPro"/>
</dbReference>
<sequence>MNIVDCKKIAIVGESGQMGSVFRSAFTRLGCDVVPLNRPFSDAEIRTALDGCDLLILSVPVTAMAGVLKQVKPYLTPPTILCDVGSVKILPIKSMLDAYDGPIVGTHPLFGPVIPQGFTPRIAVVPGRKSDTDAATRVSALMESCGYSCFDSTAEDHDRAMAFIQGLNYTSTVAFLAAARDVNGIENFITPSFNRRLDSARKMLTQDTELFEIISEANPFLQEVNRSFMSYLSLAAGGDLDLLANRAQWWWRHEQTY</sequence>
<dbReference type="InterPro" id="IPR036291">
    <property type="entry name" value="NAD(P)-bd_dom_sf"/>
</dbReference>